<comment type="caution">
    <text evidence="6">The sequence shown here is derived from an EMBL/GenBank/DDBJ whole genome shotgun (WGS) entry which is preliminary data.</text>
</comment>
<dbReference type="RefSeq" id="WP_257922181.1">
    <property type="nucleotide sequence ID" value="NZ_JAMXQV010000012.1"/>
</dbReference>
<dbReference type="AlphaFoldDB" id="A0A9X2SKA8"/>
<feature type="domain" description="Luciferase-like" evidence="5">
    <location>
        <begin position="15"/>
        <end position="253"/>
    </location>
</feature>
<dbReference type="EMBL" id="JAMXQV010000012">
    <property type="protein sequence ID" value="MCR6485587.1"/>
    <property type="molecule type" value="Genomic_DNA"/>
</dbReference>
<keyword evidence="2" id="KW-0288">FMN</keyword>
<gene>
    <name evidence="6" type="ORF">M8542_22430</name>
</gene>
<evidence type="ECO:0000256" key="1">
    <source>
        <dbReference type="ARBA" id="ARBA00022630"/>
    </source>
</evidence>
<protein>
    <submittedName>
        <fullName evidence="6">LLM class flavin-dependent oxidoreductase</fullName>
    </submittedName>
</protein>
<dbReference type="GO" id="GO:0046306">
    <property type="term" value="P:alkanesulfonate catabolic process"/>
    <property type="evidence" value="ECO:0007669"/>
    <property type="project" value="TreeGrafter"/>
</dbReference>
<name>A0A9X2SKA8_9PSEU</name>
<proteinExistence type="predicted"/>
<evidence type="ECO:0000313" key="6">
    <source>
        <dbReference type="EMBL" id="MCR6485587.1"/>
    </source>
</evidence>
<dbReference type="SUPFAM" id="SSF51679">
    <property type="entry name" value="Bacterial luciferase-like"/>
    <property type="match status" value="1"/>
</dbReference>
<organism evidence="6 7">
    <name type="scientific">Amycolatopsis iheyensis</name>
    <dbReference type="NCBI Taxonomy" id="2945988"/>
    <lineage>
        <taxon>Bacteria</taxon>
        <taxon>Bacillati</taxon>
        <taxon>Actinomycetota</taxon>
        <taxon>Actinomycetes</taxon>
        <taxon>Pseudonocardiales</taxon>
        <taxon>Pseudonocardiaceae</taxon>
        <taxon>Amycolatopsis</taxon>
    </lineage>
</organism>
<dbReference type="Gene3D" id="3.20.20.30">
    <property type="entry name" value="Luciferase-like domain"/>
    <property type="match status" value="1"/>
</dbReference>
<evidence type="ECO:0000256" key="2">
    <source>
        <dbReference type="ARBA" id="ARBA00022643"/>
    </source>
</evidence>
<dbReference type="InterPro" id="IPR036661">
    <property type="entry name" value="Luciferase-like_sf"/>
</dbReference>
<sequence length="284" mass="31109">MMTSFGILTAPMNVGYDELRRVWREADAIPEIEHAWLFDHLMPIGGDPDGPIFEGWTLLSALAAQTERIRLGLLVTSNRFRPPAVLAKIAATVDVVSGGRLDFGIGAGSRPSHPLARREYDGHGLPYHTQDDAVAALAEACTVIRRLWTDEEPFDFDGEYVKLEGAFGNPKPVQPHVPIMIGGRASATLRVVAEHADQWNIPGGGDIEDLAGRSRLLDRYCAEIGRDPREITRSIFLPVDYDKPAATREKIAEAVDAGFGHVVLGLANPYPDGVARWVADELIR</sequence>
<dbReference type="InterPro" id="IPR050172">
    <property type="entry name" value="SsuD_RutA_monooxygenase"/>
</dbReference>
<keyword evidence="4" id="KW-0503">Monooxygenase</keyword>
<reference evidence="6" key="1">
    <citation type="submission" date="2022-06" db="EMBL/GenBank/DDBJ databases">
        <title>Amycolatopsis iheyaensis sp. nov., a new species of the genus Amycolatopsis isolated from soil in Iheya island, Japan.</title>
        <authorList>
            <person name="Ngamcharungchit C."/>
            <person name="Kanto H."/>
            <person name="Take A."/>
            <person name="Intra B."/>
            <person name="Matsumoto A."/>
            <person name="Panbangred W."/>
            <person name="Inahashi Y."/>
        </authorList>
    </citation>
    <scope>NUCLEOTIDE SEQUENCE</scope>
    <source>
        <strain evidence="6">OK19-0408</strain>
    </source>
</reference>
<keyword evidence="7" id="KW-1185">Reference proteome</keyword>
<evidence type="ECO:0000256" key="3">
    <source>
        <dbReference type="ARBA" id="ARBA00023002"/>
    </source>
</evidence>
<dbReference type="GO" id="GO:0008726">
    <property type="term" value="F:alkanesulfonate monooxygenase activity"/>
    <property type="evidence" value="ECO:0007669"/>
    <property type="project" value="TreeGrafter"/>
</dbReference>
<keyword evidence="3" id="KW-0560">Oxidoreductase</keyword>
<evidence type="ECO:0000259" key="5">
    <source>
        <dbReference type="Pfam" id="PF00296"/>
    </source>
</evidence>
<dbReference type="Proteomes" id="UP001144096">
    <property type="component" value="Unassembled WGS sequence"/>
</dbReference>
<dbReference type="InterPro" id="IPR011251">
    <property type="entry name" value="Luciferase-like_dom"/>
</dbReference>
<evidence type="ECO:0000313" key="7">
    <source>
        <dbReference type="Proteomes" id="UP001144096"/>
    </source>
</evidence>
<dbReference type="PANTHER" id="PTHR42847:SF4">
    <property type="entry name" value="ALKANESULFONATE MONOOXYGENASE-RELATED"/>
    <property type="match status" value="1"/>
</dbReference>
<dbReference type="Pfam" id="PF00296">
    <property type="entry name" value="Bac_luciferase"/>
    <property type="match status" value="1"/>
</dbReference>
<accession>A0A9X2SKA8</accession>
<keyword evidence="1" id="KW-0285">Flavoprotein</keyword>
<evidence type="ECO:0000256" key="4">
    <source>
        <dbReference type="ARBA" id="ARBA00023033"/>
    </source>
</evidence>
<dbReference type="PANTHER" id="PTHR42847">
    <property type="entry name" value="ALKANESULFONATE MONOOXYGENASE"/>
    <property type="match status" value="1"/>
</dbReference>